<dbReference type="InParanoid" id="A0A1E7FTI7"/>
<dbReference type="EMBL" id="KV784354">
    <property type="protein sequence ID" value="OEU21434.1"/>
    <property type="molecule type" value="Genomic_DNA"/>
</dbReference>
<dbReference type="GO" id="GO:0004725">
    <property type="term" value="F:protein tyrosine phosphatase activity"/>
    <property type="evidence" value="ECO:0007669"/>
    <property type="project" value="UniProtKB-EC"/>
</dbReference>
<keyword evidence="3" id="KW-0378">Hydrolase</keyword>
<dbReference type="GO" id="GO:0008138">
    <property type="term" value="F:protein tyrosine/serine/threonine phosphatase activity"/>
    <property type="evidence" value="ECO:0007669"/>
    <property type="project" value="TreeGrafter"/>
</dbReference>
<sequence length="110" mass="12480">YACRMCRTVLIGQNHLVEHRQNQHSFNIYRTKQVQINGAPCQSLFCNEDVLEWLVSSNNPQEEEDQADIEGRLSCSNCSVKVGHWNWSGAQCSCGTWVVPAIQINLSKLD</sequence>
<feature type="domain" description="C2H2-type" evidence="5">
    <location>
        <begin position="3"/>
        <end position="24"/>
    </location>
</feature>
<reference evidence="6 7" key="1">
    <citation type="submission" date="2016-09" db="EMBL/GenBank/DDBJ databases">
        <title>Extensive genetic diversity and differential bi-allelic expression allows diatom success in the polar Southern Ocean.</title>
        <authorList>
            <consortium name="DOE Joint Genome Institute"/>
            <person name="Mock T."/>
            <person name="Otillar R.P."/>
            <person name="Strauss J."/>
            <person name="Dupont C."/>
            <person name="Frickenhaus S."/>
            <person name="Maumus F."/>
            <person name="Mcmullan M."/>
            <person name="Sanges R."/>
            <person name="Schmutz J."/>
            <person name="Toseland A."/>
            <person name="Valas R."/>
            <person name="Veluchamy A."/>
            <person name="Ward B.J."/>
            <person name="Allen A."/>
            <person name="Barry K."/>
            <person name="Falciatore A."/>
            <person name="Ferrante M."/>
            <person name="Fortunato A.E."/>
            <person name="Gloeckner G."/>
            <person name="Gruber A."/>
            <person name="Hipkin R."/>
            <person name="Janech M."/>
            <person name="Kroth P."/>
            <person name="Leese F."/>
            <person name="Lindquist E."/>
            <person name="Lyon B.R."/>
            <person name="Martin J."/>
            <person name="Mayer C."/>
            <person name="Parker M."/>
            <person name="Quesneville H."/>
            <person name="Raymond J."/>
            <person name="Uhlig C."/>
            <person name="Valentin K.U."/>
            <person name="Worden A.Z."/>
            <person name="Armbrust E.V."/>
            <person name="Bowler C."/>
            <person name="Green B."/>
            <person name="Moulton V."/>
            <person name="Van Oosterhout C."/>
            <person name="Grigoriev I."/>
        </authorList>
    </citation>
    <scope>NUCLEOTIDE SEQUENCE [LARGE SCALE GENOMIC DNA]</scope>
    <source>
        <strain evidence="6 7">CCMP1102</strain>
    </source>
</reference>
<dbReference type="OrthoDB" id="2017893at2759"/>
<evidence type="ECO:0000313" key="7">
    <source>
        <dbReference type="Proteomes" id="UP000095751"/>
    </source>
</evidence>
<evidence type="ECO:0000256" key="1">
    <source>
        <dbReference type="ARBA" id="ARBA00008601"/>
    </source>
</evidence>
<keyword evidence="7" id="KW-1185">Reference proteome</keyword>
<evidence type="ECO:0000256" key="4">
    <source>
        <dbReference type="ARBA" id="ARBA00022912"/>
    </source>
</evidence>
<keyword evidence="4" id="KW-0904">Protein phosphatase</keyword>
<evidence type="ECO:0000256" key="2">
    <source>
        <dbReference type="ARBA" id="ARBA00013064"/>
    </source>
</evidence>
<feature type="non-terminal residue" evidence="6">
    <location>
        <position position="1"/>
    </location>
</feature>
<dbReference type="Proteomes" id="UP000095751">
    <property type="component" value="Unassembled WGS sequence"/>
</dbReference>
<dbReference type="PROSITE" id="PS00028">
    <property type="entry name" value="ZINC_FINGER_C2H2_1"/>
    <property type="match status" value="1"/>
</dbReference>
<dbReference type="InterPro" id="IPR013087">
    <property type="entry name" value="Znf_C2H2_type"/>
</dbReference>
<name>A0A1E7FTI7_9STRA</name>
<protein>
    <recommendedName>
        <fullName evidence="2">protein-tyrosine-phosphatase</fullName>
        <ecNumber evidence="2">3.1.3.48</ecNumber>
    </recommendedName>
</protein>
<evidence type="ECO:0000313" key="6">
    <source>
        <dbReference type="EMBL" id="OEU21434.1"/>
    </source>
</evidence>
<dbReference type="PANTHER" id="PTHR45848">
    <property type="entry name" value="DUAL SPECIFICITY PROTEIN PHOSPHATASE 12 FAMILY MEMBER"/>
    <property type="match status" value="1"/>
</dbReference>
<organism evidence="6 7">
    <name type="scientific">Fragilariopsis cylindrus CCMP1102</name>
    <dbReference type="NCBI Taxonomy" id="635003"/>
    <lineage>
        <taxon>Eukaryota</taxon>
        <taxon>Sar</taxon>
        <taxon>Stramenopiles</taxon>
        <taxon>Ochrophyta</taxon>
        <taxon>Bacillariophyta</taxon>
        <taxon>Bacillariophyceae</taxon>
        <taxon>Bacillariophycidae</taxon>
        <taxon>Bacillariales</taxon>
        <taxon>Bacillariaceae</taxon>
        <taxon>Fragilariopsis</taxon>
    </lineage>
</organism>
<evidence type="ECO:0000256" key="3">
    <source>
        <dbReference type="ARBA" id="ARBA00022801"/>
    </source>
</evidence>
<gene>
    <name evidence="6" type="ORF">FRACYDRAFT_145046</name>
</gene>
<accession>A0A1E7FTI7</accession>
<dbReference type="PANTHER" id="PTHR45848:SF4">
    <property type="entry name" value="DUAL SPECIFICITY PROTEIN PHOSPHATASE 12"/>
    <property type="match status" value="1"/>
</dbReference>
<feature type="non-terminal residue" evidence="6">
    <location>
        <position position="110"/>
    </location>
</feature>
<proteinExistence type="inferred from homology"/>
<dbReference type="KEGG" id="fcy:FRACYDRAFT_145046"/>
<dbReference type="EC" id="3.1.3.48" evidence="2"/>
<evidence type="ECO:0000259" key="5">
    <source>
        <dbReference type="PROSITE" id="PS00028"/>
    </source>
</evidence>
<dbReference type="AlphaFoldDB" id="A0A1E7FTI7"/>
<comment type="similarity">
    <text evidence="1">Belongs to the protein-tyrosine phosphatase family. Non-receptor class dual specificity subfamily.</text>
</comment>